<organism evidence="6 7">
    <name type="scientific">Zingiber officinale</name>
    <name type="common">Ginger</name>
    <name type="synonym">Amomum zingiber</name>
    <dbReference type="NCBI Taxonomy" id="94328"/>
    <lineage>
        <taxon>Eukaryota</taxon>
        <taxon>Viridiplantae</taxon>
        <taxon>Streptophyta</taxon>
        <taxon>Embryophyta</taxon>
        <taxon>Tracheophyta</taxon>
        <taxon>Spermatophyta</taxon>
        <taxon>Magnoliopsida</taxon>
        <taxon>Liliopsida</taxon>
        <taxon>Zingiberales</taxon>
        <taxon>Zingiberaceae</taxon>
        <taxon>Zingiber</taxon>
    </lineage>
</organism>
<dbReference type="PANTHER" id="PTHR33136">
    <property type="entry name" value="RAPID ALKALINIZATION FACTOR-LIKE"/>
    <property type="match status" value="1"/>
</dbReference>
<evidence type="ECO:0000256" key="4">
    <source>
        <dbReference type="ARBA" id="ARBA00023157"/>
    </source>
</evidence>
<sequence length="221" mass="23646">MAKLLPVSLLVAALAVVATALAPDAASGAAVDLPLGWIPALSGCRGTIAECLAGEEFDLGSEVSRRVLATTNYISYGALRRDTVPCSRRGASYYNCRPGGQANPYSRSCSAITQCRETHGSWSNPGNNRTRGALIMTLYPLTEVSSAAIVILHVFVYREETFFRICGNSLKFIVSRVKVISISSSSSANSQPCRLYIDHCGAVLRHCRCLCFSLASDIATC</sequence>
<evidence type="ECO:0000256" key="5">
    <source>
        <dbReference type="SAM" id="SignalP"/>
    </source>
</evidence>
<evidence type="ECO:0000313" key="7">
    <source>
        <dbReference type="Proteomes" id="UP000734854"/>
    </source>
</evidence>
<evidence type="ECO:0000256" key="2">
    <source>
        <dbReference type="ARBA" id="ARBA00022702"/>
    </source>
</evidence>
<dbReference type="GO" id="GO:0005179">
    <property type="term" value="F:hormone activity"/>
    <property type="evidence" value="ECO:0007669"/>
    <property type="project" value="UniProtKB-KW"/>
</dbReference>
<name>A0A8J5IJA1_ZINOF</name>
<accession>A0A8J5IJA1</accession>
<keyword evidence="3 5" id="KW-0732">Signal</keyword>
<protein>
    <submittedName>
        <fullName evidence="6">Uncharacterized protein</fullName>
    </submittedName>
</protein>
<keyword evidence="4" id="KW-1015">Disulfide bond</keyword>
<dbReference type="AlphaFoldDB" id="A0A8J5IJA1"/>
<proteinExistence type="inferred from homology"/>
<keyword evidence="7" id="KW-1185">Reference proteome</keyword>
<comment type="similarity">
    <text evidence="1">Belongs to the plant rapid alkalinization factor (RALF) family.</text>
</comment>
<feature type="signal peptide" evidence="5">
    <location>
        <begin position="1"/>
        <end position="20"/>
    </location>
</feature>
<dbReference type="EMBL" id="JACMSC010000001">
    <property type="protein sequence ID" value="KAG6536135.1"/>
    <property type="molecule type" value="Genomic_DNA"/>
</dbReference>
<evidence type="ECO:0000256" key="1">
    <source>
        <dbReference type="ARBA" id="ARBA00009178"/>
    </source>
</evidence>
<feature type="chain" id="PRO_5035164027" evidence="5">
    <location>
        <begin position="21"/>
        <end position="221"/>
    </location>
</feature>
<reference evidence="6 7" key="1">
    <citation type="submission" date="2020-08" db="EMBL/GenBank/DDBJ databases">
        <title>Plant Genome Project.</title>
        <authorList>
            <person name="Zhang R.-G."/>
        </authorList>
    </citation>
    <scope>NUCLEOTIDE SEQUENCE [LARGE SCALE GENOMIC DNA]</scope>
    <source>
        <tissue evidence="6">Rhizome</tissue>
    </source>
</reference>
<gene>
    <name evidence="6" type="ORF">ZIOFF_001179</name>
</gene>
<evidence type="ECO:0000313" key="6">
    <source>
        <dbReference type="EMBL" id="KAG6536135.1"/>
    </source>
</evidence>
<evidence type="ECO:0000256" key="3">
    <source>
        <dbReference type="ARBA" id="ARBA00022729"/>
    </source>
</evidence>
<dbReference type="InterPro" id="IPR008801">
    <property type="entry name" value="RALF"/>
</dbReference>
<dbReference type="PANTHER" id="PTHR33136:SF13">
    <property type="entry name" value="OS10G0328900 PROTEIN"/>
    <property type="match status" value="1"/>
</dbReference>
<dbReference type="GO" id="GO:0009506">
    <property type="term" value="C:plasmodesma"/>
    <property type="evidence" value="ECO:0007669"/>
    <property type="project" value="TreeGrafter"/>
</dbReference>
<dbReference type="GO" id="GO:0019722">
    <property type="term" value="P:calcium-mediated signaling"/>
    <property type="evidence" value="ECO:0007669"/>
    <property type="project" value="TreeGrafter"/>
</dbReference>
<keyword evidence="2" id="KW-0372">Hormone</keyword>
<dbReference type="Proteomes" id="UP000734854">
    <property type="component" value="Unassembled WGS sequence"/>
</dbReference>
<dbReference type="Pfam" id="PF05498">
    <property type="entry name" value="RALF"/>
    <property type="match status" value="1"/>
</dbReference>
<comment type="caution">
    <text evidence="6">The sequence shown here is derived from an EMBL/GenBank/DDBJ whole genome shotgun (WGS) entry which is preliminary data.</text>
</comment>